<keyword evidence="3" id="KW-1185">Reference proteome</keyword>
<name>A0AAV4Q5G4_CAEEX</name>
<dbReference type="EMBL" id="BPLR01005724">
    <property type="protein sequence ID" value="GIY04552.1"/>
    <property type="molecule type" value="Genomic_DNA"/>
</dbReference>
<proteinExistence type="predicted"/>
<comment type="caution">
    <text evidence="2">The sequence shown here is derived from an EMBL/GenBank/DDBJ whole genome shotgun (WGS) entry which is preliminary data.</text>
</comment>
<organism evidence="2 3">
    <name type="scientific">Caerostris extrusa</name>
    <name type="common">Bark spider</name>
    <name type="synonym">Caerostris bankana</name>
    <dbReference type="NCBI Taxonomy" id="172846"/>
    <lineage>
        <taxon>Eukaryota</taxon>
        <taxon>Metazoa</taxon>
        <taxon>Ecdysozoa</taxon>
        <taxon>Arthropoda</taxon>
        <taxon>Chelicerata</taxon>
        <taxon>Arachnida</taxon>
        <taxon>Araneae</taxon>
        <taxon>Araneomorphae</taxon>
        <taxon>Entelegynae</taxon>
        <taxon>Araneoidea</taxon>
        <taxon>Araneidae</taxon>
        <taxon>Caerostris</taxon>
    </lineage>
</organism>
<accession>A0AAV4Q5G4</accession>
<sequence length="89" mass="10014">MICSPLANDLPLNARRRPPSLLEHPPSEGGGSSSVRFASFRRWFLKGTWFLVRFGFFKITPTKASMSDGGVWCASGNYFYLHTSLEDIE</sequence>
<reference evidence="2 3" key="1">
    <citation type="submission" date="2021-06" db="EMBL/GenBank/DDBJ databases">
        <title>Caerostris extrusa draft genome.</title>
        <authorList>
            <person name="Kono N."/>
            <person name="Arakawa K."/>
        </authorList>
    </citation>
    <scope>NUCLEOTIDE SEQUENCE [LARGE SCALE GENOMIC DNA]</scope>
</reference>
<dbReference type="AlphaFoldDB" id="A0AAV4Q5G4"/>
<evidence type="ECO:0000313" key="2">
    <source>
        <dbReference type="EMBL" id="GIY04552.1"/>
    </source>
</evidence>
<gene>
    <name evidence="2" type="ORF">CEXT_702791</name>
</gene>
<feature type="region of interest" description="Disordered" evidence="1">
    <location>
        <begin position="1"/>
        <end position="33"/>
    </location>
</feature>
<dbReference type="Proteomes" id="UP001054945">
    <property type="component" value="Unassembled WGS sequence"/>
</dbReference>
<protein>
    <submittedName>
        <fullName evidence="2">Uncharacterized protein</fullName>
    </submittedName>
</protein>
<evidence type="ECO:0000256" key="1">
    <source>
        <dbReference type="SAM" id="MobiDB-lite"/>
    </source>
</evidence>
<evidence type="ECO:0000313" key="3">
    <source>
        <dbReference type="Proteomes" id="UP001054945"/>
    </source>
</evidence>